<evidence type="ECO:0000313" key="1">
    <source>
        <dbReference type="EMBL" id="ESR46622.1"/>
    </source>
</evidence>
<proteinExistence type="predicted"/>
<dbReference type="OrthoDB" id="1685715at2759"/>
<name>V4T0J7_CITCL</name>
<reference evidence="1 2" key="1">
    <citation type="submission" date="2013-10" db="EMBL/GenBank/DDBJ databases">
        <authorList>
            <consortium name="International Citrus Genome Consortium"/>
            <person name="Jenkins J."/>
            <person name="Schmutz J."/>
            <person name="Prochnik S."/>
            <person name="Rokhsar D."/>
            <person name="Gmitter F."/>
            <person name="Ollitrault P."/>
            <person name="Machado M."/>
            <person name="Talon M."/>
            <person name="Wincker P."/>
            <person name="Jaillon O."/>
            <person name="Morgante M."/>
        </authorList>
    </citation>
    <scope>NUCLEOTIDE SEQUENCE</scope>
    <source>
        <strain evidence="2">cv. Clemenules</strain>
    </source>
</reference>
<protein>
    <submittedName>
        <fullName evidence="1">Uncharacterized protein</fullName>
    </submittedName>
</protein>
<dbReference type="Proteomes" id="UP000030687">
    <property type="component" value="Unassembled WGS sequence"/>
</dbReference>
<organism evidence="1 2">
    <name type="scientific">Citrus clementina</name>
    <name type="common">Clementine</name>
    <name type="synonym">Citrus deliciosa x Citrus sinensis</name>
    <dbReference type="NCBI Taxonomy" id="85681"/>
    <lineage>
        <taxon>Eukaryota</taxon>
        <taxon>Viridiplantae</taxon>
        <taxon>Streptophyta</taxon>
        <taxon>Embryophyta</taxon>
        <taxon>Tracheophyta</taxon>
        <taxon>Spermatophyta</taxon>
        <taxon>Magnoliopsida</taxon>
        <taxon>eudicotyledons</taxon>
        <taxon>Gunneridae</taxon>
        <taxon>Pentapetalae</taxon>
        <taxon>rosids</taxon>
        <taxon>malvids</taxon>
        <taxon>Sapindales</taxon>
        <taxon>Rutaceae</taxon>
        <taxon>Aurantioideae</taxon>
        <taxon>Citrus</taxon>
    </lineage>
</organism>
<gene>
    <name evidence="1" type="ORF">CICLE_v10002960mg</name>
</gene>
<dbReference type="AlphaFoldDB" id="V4T0J7"/>
<evidence type="ECO:0000313" key="2">
    <source>
        <dbReference type="Proteomes" id="UP000030687"/>
    </source>
</evidence>
<accession>V4T0J7</accession>
<dbReference type="EMBL" id="KI536799">
    <property type="protein sequence ID" value="ESR46622.1"/>
    <property type="molecule type" value="Genomic_DNA"/>
</dbReference>
<sequence length="77" mass="8787">MSFLYGKILAQNPEPPWLQCELQAFNGVPCLDKLLDSSLRSANFIQENVLGKRTLRCTSKDSNQRIRNQSSFSLQLK</sequence>
<dbReference type="Gramene" id="ESR46622">
    <property type="protein sequence ID" value="ESR46622"/>
    <property type="gene ID" value="CICLE_v10002960mg"/>
</dbReference>
<keyword evidence="2" id="KW-1185">Reference proteome</keyword>